<reference evidence="6" key="1">
    <citation type="journal article" date="2011" name="Environ. Microbiol.">
        <title>Genomic insights into the metabolic potential of the polycyclic aromatic hydrocarbon degrading sulfate-reducing Deltaproteobacterium N47.</title>
        <authorList>
            <person name="Bergmann F."/>
            <person name="Selesi D."/>
            <person name="Weinmaier T."/>
            <person name="Tischler P."/>
            <person name="Rattei T."/>
            <person name="Meckenstock R.U."/>
        </authorList>
    </citation>
    <scope>NUCLEOTIDE SEQUENCE</scope>
</reference>
<evidence type="ECO:0000256" key="4">
    <source>
        <dbReference type="HAMAP-Rule" id="MF_00724"/>
    </source>
</evidence>
<dbReference type="GO" id="GO:0009425">
    <property type="term" value="C:bacterial-type flagellum basal body"/>
    <property type="evidence" value="ECO:0007669"/>
    <property type="project" value="UniProtKB-SubCell"/>
</dbReference>
<accession>E1YGU4</accession>
<dbReference type="GO" id="GO:0005198">
    <property type="term" value="F:structural molecule activity"/>
    <property type="evidence" value="ECO:0007669"/>
    <property type="project" value="UniProtKB-UniRule"/>
</dbReference>
<dbReference type="NCBIfam" id="TIGR00205">
    <property type="entry name" value="fliE"/>
    <property type="match status" value="1"/>
</dbReference>
<comment type="similarity">
    <text evidence="2 4">Belongs to the FliE family.</text>
</comment>
<evidence type="ECO:0000256" key="1">
    <source>
        <dbReference type="ARBA" id="ARBA00004117"/>
    </source>
</evidence>
<evidence type="ECO:0000313" key="6">
    <source>
        <dbReference type="EMBL" id="CBX29788.1"/>
    </source>
</evidence>
<dbReference type="HAMAP" id="MF_00724">
    <property type="entry name" value="FliE"/>
    <property type="match status" value="1"/>
</dbReference>
<name>E1YGU4_9BACT</name>
<gene>
    <name evidence="4" type="primary">fliE</name>
    <name evidence="6" type="ORF">N47_F14830</name>
</gene>
<evidence type="ECO:0000256" key="3">
    <source>
        <dbReference type="ARBA" id="ARBA00023143"/>
    </source>
</evidence>
<dbReference type="GO" id="GO:0071973">
    <property type="term" value="P:bacterial-type flagellum-dependent cell motility"/>
    <property type="evidence" value="ECO:0007669"/>
    <property type="project" value="InterPro"/>
</dbReference>
<dbReference type="InterPro" id="IPR001624">
    <property type="entry name" value="FliE"/>
</dbReference>
<dbReference type="EMBL" id="FR695873">
    <property type="protein sequence ID" value="CBX29788.1"/>
    <property type="molecule type" value="Genomic_DNA"/>
</dbReference>
<dbReference type="Pfam" id="PF02049">
    <property type="entry name" value="FliE"/>
    <property type="match status" value="1"/>
</dbReference>
<dbReference type="AlphaFoldDB" id="E1YGU4"/>
<sequence length="96" mass="10891">MNDLKIQNFNPISFDKSEGITSNNSTGFKEVIKNAIDNVNSTEKEGDKSIVNLLQGKEDVHTTMINLQKAEISMKMLLSVRNKALEAYKEIMHMQF</sequence>
<dbReference type="PANTHER" id="PTHR34653:SF1">
    <property type="entry name" value="FLAGELLAR HOOK-BASAL BODY COMPLEX PROTEIN FLIE"/>
    <property type="match status" value="1"/>
</dbReference>
<dbReference type="GO" id="GO:0003774">
    <property type="term" value="F:cytoskeletal motor activity"/>
    <property type="evidence" value="ECO:0007669"/>
    <property type="project" value="InterPro"/>
</dbReference>
<evidence type="ECO:0000256" key="2">
    <source>
        <dbReference type="ARBA" id="ARBA00009272"/>
    </source>
</evidence>
<dbReference type="PANTHER" id="PTHR34653">
    <property type="match status" value="1"/>
</dbReference>
<protein>
    <recommendedName>
        <fullName evidence="4 5">Flagellar hook-basal body complex protein FliE</fullName>
    </recommendedName>
</protein>
<dbReference type="PRINTS" id="PR01006">
    <property type="entry name" value="FLGHOOKFLIE"/>
</dbReference>
<comment type="subcellular location">
    <subcellularLocation>
        <location evidence="1 4">Bacterial flagellum basal body</location>
    </subcellularLocation>
</comment>
<evidence type="ECO:0000256" key="5">
    <source>
        <dbReference type="NCBIfam" id="TIGR00205"/>
    </source>
</evidence>
<organism evidence="6">
    <name type="scientific">uncultured Desulfobacterium sp</name>
    <dbReference type="NCBI Taxonomy" id="201089"/>
    <lineage>
        <taxon>Bacteria</taxon>
        <taxon>Pseudomonadati</taxon>
        <taxon>Thermodesulfobacteriota</taxon>
        <taxon>Desulfobacteria</taxon>
        <taxon>Desulfobacterales</taxon>
        <taxon>Desulfobacteriaceae</taxon>
        <taxon>Desulfobacterium</taxon>
        <taxon>environmental samples</taxon>
    </lineage>
</organism>
<keyword evidence="3 4" id="KW-0975">Bacterial flagellum</keyword>
<proteinExistence type="inferred from homology"/>